<evidence type="ECO:0008006" key="9">
    <source>
        <dbReference type="Google" id="ProtNLM"/>
    </source>
</evidence>
<dbReference type="CDD" id="cd06581">
    <property type="entry name" value="TM_PBP1_LivM_like"/>
    <property type="match status" value="1"/>
</dbReference>
<evidence type="ECO:0000313" key="8">
    <source>
        <dbReference type="Proteomes" id="UP000501534"/>
    </source>
</evidence>
<gene>
    <name evidence="7" type="ORF">DSM104443_03005</name>
</gene>
<evidence type="ECO:0000256" key="1">
    <source>
        <dbReference type="ARBA" id="ARBA00004651"/>
    </source>
</evidence>
<feature type="transmembrane region" description="Helical" evidence="6">
    <location>
        <begin position="28"/>
        <end position="46"/>
    </location>
</feature>
<feature type="transmembrane region" description="Helical" evidence="6">
    <location>
        <begin position="162"/>
        <end position="187"/>
    </location>
</feature>
<accession>A0A6M4GY30</accession>
<keyword evidence="3 6" id="KW-0812">Transmembrane</keyword>
<evidence type="ECO:0000256" key="5">
    <source>
        <dbReference type="ARBA" id="ARBA00023136"/>
    </source>
</evidence>
<sequence>MMRLALVAVAIVVLAAFPKVAAPYYVTLVLPALAYGIALLGFNLLFGYTGLLSFGHALFVALGAYAAAVLSSKLGVKSFEVILIVSGAVGAAVAIPVALLSVRYVKIFFGILTLAFGMLFHSFLFKFYDLTGGDTGIRVLRPKLFGMEFAELDKTSFLIGPFYYYCLVLLVVMGFLMWRIVHSPFGLHLTAIRDNPRKAEYLGVRVRLFRLIAFVISAVYGAIGGVILAINTGQADPELAYWTHSGELVFMTVLGGFGNFFGPIVGAFTFIFLKSELMGITQYWRFLLGLILALIVILIPGGLMGLARDLYLKIGARR</sequence>
<dbReference type="Pfam" id="PF02653">
    <property type="entry name" value="BPD_transp_2"/>
    <property type="match status" value="1"/>
</dbReference>
<dbReference type="KEGG" id="uru:DSM104443_03005"/>
<dbReference type="EMBL" id="CP053069">
    <property type="protein sequence ID" value="QJR11922.1"/>
    <property type="molecule type" value="Genomic_DNA"/>
</dbReference>
<feature type="transmembrane region" description="Helical" evidence="6">
    <location>
        <begin position="51"/>
        <end position="69"/>
    </location>
</feature>
<keyword evidence="8" id="KW-1185">Reference proteome</keyword>
<feature type="transmembrane region" description="Helical" evidence="6">
    <location>
        <begin position="285"/>
        <end position="307"/>
    </location>
</feature>
<dbReference type="PANTHER" id="PTHR30482:SF17">
    <property type="entry name" value="ABC TRANSPORTER ATP-BINDING PROTEIN"/>
    <property type="match status" value="1"/>
</dbReference>
<dbReference type="GO" id="GO:0015658">
    <property type="term" value="F:branched-chain amino acid transmembrane transporter activity"/>
    <property type="evidence" value="ECO:0007669"/>
    <property type="project" value="InterPro"/>
</dbReference>
<keyword evidence="2" id="KW-1003">Cell membrane</keyword>
<dbReference type="GO" id="GO:0005886">
    <property type="term" value="C:plasma membrane"/>
    <property type="evidence" value="ECO:0007669"/>
    <property type="project" value="UniProtKB-SubCell"/>
</dbReference>
<dbReference type="PANTHER" id="PTHR30482">
    <property type="entry name" value="HIGH-AFFINITY BRANCHED-CHAIN AMINO ACID TRANSPORT SYSTEM PERMEASE"/>
    <property type="match status" value="1"/>
</dbReference>
<dbReference type="AlphaFoldDB" id="A0A6M4GY30"/>
<reference evidence="7 8" key="1">
    <citation type="submission" date="2020-04" db="EMBL/GenBank/DDBJ databases">
        <title>Usitatibacter rugosus gen. nov., sp. nov. and Usitatibacter palustris sp. nov., novel members of Usitatibacteraceae fam. nov. within the order Nitrosomonadales isolated from soil.</title>
        <authorList>
            <person name="Huber K.J."/>
            <person name="Neumann-Schaal M."/>
            <person name="Geppert A."/>
            <person name="Luckner M."/>
            <person name="Wanner G."/>
            <person name="Overmann J."/>
        </authorList>
    </citation>
    <scope>NUCLEOTIDE SEQUENCE [LARGE SCALE GENOMIC DNA]</scope>
    <source>
        <strain evidence="7 8">0125_3</strain>
    </source>
</reference>
<feature type="transmembrane region" description="Helical" evidence="6">
    <location>
        <begin position="107"/>
        <end position="128"/>
    </location>
</feature>
<protein>
    <recommendedName>
        <fullName evidence="9">Branched-chain amino acid ABC transporter permease</fullName>
    </recommendedName>
</protein>
<evidence type="ECO:0000256" key="3">
    <source>
        <dbReference type="ARBA" id="ARBA00022692"/>
    </source>
</evidence>
<feature type="transmembrane region" description="Helical" evidence="6">
    <location>
        <begin position="250"/>
        <end position="273"/>
    </location>
</feature>
<feature type="transmembrane region" description="Helical" evidence="6">
    <location>
        <begin position="81"/>
        <end position="100"/>
    </location>
</feature>
<dbReference type="RefSeq" id="WP_171093668.1">
    <property type="nucleotide sequence ID" value="NZ_CP053069.1"/>
</dbReference>
<evidence type="ECO:0000313" key="7">
    <source>
        <dbReference type="EMBL" id="QJR11922.1"/>
    </source>
</evidence>
<dbReference type="Proteomes" id="UP000501534">
    <property type="component" value="Chromosome"/>
</dbReference>
<comment type="subcellular location">
    <subcellularLocation>
        <location evidence="1">Cell membrane</location>
        <topology evidence="1">Multi-pass membrane protein</topology>
    </subcellularLocation>
</comment>
<dbReference type="InterPro" id="IPR001851">
    <property type="entry name" value="ABC_transp_permease"/>
</dbReference>
<dbReference type="InterPro" id="IPR043428">
    <property type="entry name" value="LivM-like"/>
</dbReference>
<name>A0A6M4GY30_9PROT</name>
<evidence type="ECO:0000256" key="4">
    <source>
        <dbReference type="ARBA" id="ARBA00022989"/>
    </source>
</evidence>
<evidence type="ECO:0000256" key="2">
    <source>
        <dbReference type="ARBA" id="ARBA00022475"/>
    </source>
</evidence>
<evidence type="ECO:0000256" key="6">
    <source>
        <dbReference type="SAM" id="Phobius"/>
    </source>
</evidence>
<proteinExistence type="predicted"/>
<organism evidence="7 8">
    <name type="scientific">Usitatibacter rugosus</name>
    <dbReference type="NCBI Taxonomy" id="2732067"/>
    <lineage>
        <taxon>Bacteria</taxon>
        <taxon>Pseudomonadati</taxon>
        <taxon>Pseudomonadota</taxon>
        <taxon>Betaproteobacteria</taxon>
        <taxon>Nitrosomonadales</taxon>
        <taxon>Usitatibacteraceae</taxon>
        <taxon>Usitatibacter</taxon>
    </lineage>
</organism>
<keyword evidence="5 6" id="KW-0472">Membrane</keyword>
<feature type="transmembrane region" description="Helical" evidence="6">
    <location>
        <begin position="208"/>
        <end position="230"/>
    </location>
</feature>
<keyword evidence="4 6" id="KW-1133">Transmembrane helix</keyword>